<dbReference type="EMBL" id="HG001808">
    <property type="protein sequence ID" value="CDF37000.1"/>
    <property type="molecule type" value="Genomic_DNA"/>
</dbReference>
<feature type="transmembrane region" description="Helical" evidence="2">
    <location>
        <begin position="132"/>
        <end position="152"/>
    </location>
</feature>
<dbReference type="OrthoDB" id="10565089at2759"/>
<reference evidence="4" key="1">
    <citation type="journal article" date="2013" name="Proc. Natl. Acad. Sci. U.S.A.">
        <title>Genome structure and metabolic features in the red seaweed Chondrus crispus shed light on evolution of the Archaeplastida.</title>
        <authorList>
            <person name="Collen J."/>
            <person name="Porcel B."/>
            <person name="Carre W."/>
            <person name="Ball S.G."/>
            <person name="Chaparro C."/>
            <person name="Tonon T."/>
            <person name="Barbeyron T."/>
            <person name="Michel G."/>
            <person name="Noel B."/>
            <person name="Valentin K."/>
            <person name="Elias M."/>
            <person name="Artiguenave F."/>
            <person name="Arun A."/>
            <person name="Aury J.M."/>
            <person name="Barbosa-Neto J.F."/>
            <person name="Bothwell J.H."/>
            <person name="Bouget F.Y."/>
            <person name="Brillet L."/>
            <person name="Cabello-Hurtado F."/>
            <person name="Capella-Gutierrez S."/>
            <person name="Charrier B."/>
            <person name="Cladiere L."/>
            <person name="Cock J.M."/>
            <person name="Coelho S.M."/>
            <person name="Colleoni C."/>
            <person name="Czjzek M."/>
            <person name="Da Silva C."/>
            <person name="Delage L."/>
            <person name="Denoeud F."/>
            <person name="Deschamps P."/>
            <person name="Dittami S.M."/>
            <person name="Gabaldon T."/>
            <person name="Gachon C.M."/>
            <person name="Groisillier A."/>
            <person name="Herve C."/>
            <person name="Jabbari K."/>
            <person name="Katinka M."/>
            <person name="Kloareg B."/>
            <person name="Kowalczyk N."/>
            <person name="Labadie K."/>
            <person name="Leblanc C."/>
            <person name="Lopez P.J."/>
            <person name="McLachlan D.H."/>
            <person name="Meslet-Cladiere L."/>
            <person name="Moustafa A."/>
            <person name="Nehr Z."/>
            <person name="Nyvall Collen P."/>
            <person name="Panaud O."/>
            <person name="Partensky F."/>
            <person name="Poulain J."/>
            <person name="Rensing S.A."/>
            <person name="Rousvoal S."/>
            <person name="Samson G."/>
            <person name="Symeonidi A."/>
            <person name="Weissenbach J."/>
            <person name="Zambounis A."/>
            <person name="Wincker P."/>
            <person name="Boyen C."/>
        </authorList>
    </citation>
    <scope>NUCLEOTIDE SEQUENCE [LARGE SCALE GENOMIC DNA]</scope>
    <source>
        <strain evidence="4">cv. Stackhouse</strain>
    </source>
</reference>
<sequence length="160" mass="17132">MDYTTAAFAASPSPRLFTTPSRLSCSCLMPSSFSGRSLPALPLRSRARMLRMQATDPEPPQPPAGEQAEGSEPDPTTSATEILDTLRAEAAADDTPSERSMLGVYRDVDGKSNVWAVEPEEKTDTGPQISKTTIIVASAIFIVVALLVLPLLPFTNPDQI</sequence>
<evidence type="ECO:0000313" key="3">
    <source>
        <dbReference type="EMBL" id="CDF37000.1"/>
    </source>
</evidence>
<keyword evidence="2" id="KW-0472">Membrane</keyword>
<feature type="compositionally biased region" description="Polar residues" evidence="1">
    <location>
        <begin position="16"/>
        <end position="35"/>
    </location>
</feature>
<name>R7QHX6_CHOCR</name>
<dbReference type="Gramene" id="CDF37000">
    <property type="protein sequence ID" value="CDF37000"/>
    <property type="gene ID" value="CHC_T00004989001"/>
</dbReference>
<gene>
    <name evidence="3" type="ORF">CHC_T00004989001</name>
</gene>
<organism evidence="3 4">
    <name type="scientific">Chondrus crispus</name>
    <name type="common">Carrageen Irish moss</name>
    <name type="synonym">Polymorpha crispa</name>
    <dbReference type="NCBI Taxonomy" id="2769"/>
    <lineage>
        <taxon>Eukaryota</taxon>
        <taxon>Rhodophyta</taxon>
        <taxon>Florideophyceae</taxon>
        <taxon>Rhodymeniophycidae</taxon>
        <taxon>Gigartinales</taxon>
        <taxon>Gigartinaceae</taxon>
        <taxon>Chondrus</taxon>
    </lineage>
</organism>
<proteinExistence type="predicted"/>
<keyword evidence="2" id="KW-0812">Transmembrane</keyword>
<dbReference type="KEGG" id="ccp:CHC_T00004989001"/>
<evidence type="ECO:0000256" key="2">
    <source>
        <dbReference type="SAM" id="Phobius"/>
    </source>
</evidence>
<evidence type="ECO:0000256" key="1">
    <source>
        <dbReference type="SAM" id="MobiDB-lite"/>
    </source>
</evidence>
<dbReference type="Proteomes" id="UP000012073">
    <property type="component" value="Unassembled WGS sequence"/>
</dbReference>
<evidence type="ECO:0000313" key="4">
    <source>
        <dbReference type="Proteomes" id="UP000012073"/>
    </source>
</evidence>
<protein>
    <submittedName>
        <fullName evidence="3">Uncharacterized protein</fullName>
    </submittedName>
</protein>
<dbReference type="RefSeq" id="XP_005716819.1">
    <property type="nucleotide sequence ID" value="XM_005716762.1"/>
</dbReference>
<keyword evidence="4" id="KW-1185">Reference proteome</keyword>
<feature type="region of interest" description="Disordered" evidence="1">
    <location>
        <begin position="1"/>
        <end position="83"/>
    </location>
</feature>
<dbReference type="GeneID" id="17324529"/>
<keyword evidence="2" id="KW-1133">Transmembrane helix</keyword>
<dbReference type="AlphaFoldDB" id="R7QHX6"/>
<accession>R7QHX6</accession>